<comment type="caution">
    <text evidence="1">The sequence shown here is derived from an EMBL/GenBank/DDBJ whole genome shotgun (WGS) entry which is preliminary data.</text>
</comment>
<organism evidence="1 2">
    <name type="scientific">Aspergillus steynii IBT 23096</name>
    <dbReference type="NCBI Taxonomy" id="1392250"/>
    <lineage>
        <taxon>Eukaryota</taxon>
        <taxon>Fungi</taxon>
        <taxon>Dikarya</taxon>
        <taxon>Ascomycota</taxon>
        <taxon>Pezizomycotina</taxon>
        <taxon>Eurotiomycetes</taxon>
        <taxon>Eurotiomycetidae</taxon>
        <taxon>Eurotiales</taxon>
        <taxon>Aspergillaceae</taxon>
        <taxon>Aspergillus</taxon>
        <taxon>Aspergillus subgen. Circumdati</taxon>
    </lineage>
</organism>
<dbReference type="Proteomes" id="UP000234275">
    <property type="component" value="Unassembled WGS sequence"/>
</dbReference>
<name>A0A2I2GCI4_9EURO</name>
<protein>
    <submittedName>
        <fullName evidence="1">Uncharacterized protein</fullName>
    </submittedName>
</protein>
<keyword evidence="2" id="KW-1185">Reference proteome</keyword>
<proteinExistence type="predicted"/>
<dbReference type="VEuPathDB" id="FungiDB:P170DRAFT_435786"/>
<accession>A0A2I2GCI4</accession>
<evidence type="ECO:0000313" key="2">
    <source>
        <dbReference type="Proteomes" id="UP000234275"/>
    </source>
</evidence>
<evidence type="ECO:0000313" key="1">
    <source>
        <dbReference type="EMBL" id="PLB50594.1"/>
    </source>
</evidence>
<dbReference type="AlphaFoldDB" id="A0A2I2GCI4"/>
<gene>
    <name evidence="1" type="ORF">P170DRAFT_435786</name>
</gene>
<dbReference type="GeneID" id="36556717"/>
<dbReference type="EMBL" id="MSFO01000003">
    <property type="protein sequence ID" value="PLB50594.1"/>
    <property type="molecule type" value="Genomic_DNA"/>
</dbReference>
<reference evidence="1 2" key="1">
    <citation type="submission" date="2016-12" db="EMBL/GenBank/DDBJ databases">
        <title>The genomes of Aspergillus section Nigri reveals drivers in fungal speciation.</title>
        <authorList>
            <consortium name="DOE Joint Genome Institute"/>
            <person name="Vesth T.C."/>
            <person name="Nybo J."/>
            <person name="Theobald S."/>
            <person name="Brandl J."/>
            <person name="Frisvad J.C."/>
            <person name="Nielsen K.F."/>
            <person name="Lyhne E.K."/>
            <person name="Kogle M.E."/>
            <person name="Kuo A."/>
            <person name="Riley R."/>
            <person name="Clum A."/>
            <person name="Nolan M."/>
            <person name="Lipzen A."/>
            <person name="Salamov A."/>
            <person name="Henrissat B."/>
            <person name="Wiebenga A."/>
            <person name="De Vries R.P."/>
            <person name="Grigoriev I.V."/>
            <person name="Mortensen U.H."/>
            <person name="Andersen M.R."/>
            <person name="Baker S.E."/>
        </authorList>
    </citation>
    <scope>NUCLEOTIDE SEQUENCE [LARGE SCALE GENOMIC DNA]</scope>
    <source>
        <strain evidence="1 2">IBT 23096</strain>
    </source>
</reference>
<dbReference type="RefSeq" id="XP_024705896.1">
    <property type="nucleotide sequence ID" value="XM_024849018.1"/>
</dbReference>
<sequence length="52" mass="6034">MSQHSCWNPTFRVRPRSNFVLARARKLQHAKAVNIRPAGWTSHGEHLPRSDQ</sequence>